<evidence type="ECO:0000259" key="6">
    <source>
        <dbReference type="Pfam" id="PF01029"/>
    </source>
</evidence>
<keyword evidence="3" id="KW-0694">RNA-binding</keyword>
<evidence type="ECO:0000256" key="1">
    <source>
        <dbReference type="ARBA" id="ARBA00005952"/>
    </source>
</evidence>
<sequence>MTEKVHPTRRQRSPRHLARIFVLLGLYQWLADKTLTALQIEEHLGGLIHDEGEQLEGCDILPSDFEHCDRELFRELLTGILAQADVVEGTFAPFVDRDLKRVSLVEHAVLYVGSYELLRCPQTPWRVVLNESVELAKEFGSGYRFTNAVLERVAREVRKDEVGAETPAS</sequence>
<dbReference type="OrthoDB" id="9789556at2"/>
<dbReference type="InterPro" id="IPR006027">
    <property type="entry name" value="NusB_RsmB_TIM44"/>
</dbReference>
<dbReference type="Gene3D" id="1.10.940.10">
    <property type="entry name" value="NusB-like"/>
    <property type="match status" value="1"/>
</dbReference>
<keyword evidence="8" id="KW-1185">Reference proteome</keyword>
<evidence type="ECO:0000256" key="3">
    <source>
        <dbReference type="ARBA" id="ARBA00022884"/>
    </source>
</evidence>
<dbReference type="STRING" id="762967.HMPREF9440_02037"/>
<proteinExistence type="inferred from homology"/>
<comment type="similarity">
    <text evidence="1">Belongs to the NusB family.</text>
</comment>
<dbReference type="PANTHER" id="PTHR11078:SF3">
    <property type="entry name" value="ANTITERMINATION NUSB DOMAIN-CONTAINING PROTEIN"/>
    <property type="match status" value="1"/>
</dbReference>
<evidence type="ECO:0000313" key="7">
    <source>
        <dbReference type="EMBL" id="EHY30604.1"/>
    </source>
</evidence>
<dbReference type="GO" id="GO:0006353">
    <property type="term" value="P:DNA-templated transcription termination"/>
    <property type="evidence" value="ECO:0007669"/>
    <property type="project" value="InterPro"/>
</dbReference>
<dbReference type="AlphaFoldDB" id="H3KGZ8"/>
<dbReference type="InterPro" id="IPR035926">
    <property type="entry name" value="NusB-like_sf"/>
</dbReference>
<dbReference type="InterPro" id="IPR011605">
    <property type="entry name" value="NusB_fam"/>
</dbReference>
<evidence type="ECO:0000313" key="8">
    <source>
        <dbReference type="Proteomes" id="UP000004956"/>
    </source>
</evidence>
<dbReference type="HOGENOM" id="CLU_087843_4_1_4"/>
<reference evidence="7 8" key="1">
    <citation type="submission" date="2011-11" db="EMBL/GenBank/DDBJ databases">
        <authorList>
            <person name="Weinstock G."/>
            <person name="Sodergren E."/>
            <person name="Clifton S."/>
            <person name="Fulton L."/>
            <person name="Fulton B."/>
            <person name="Courtney L."/>
            <person name="Fronick C."/>
            <person name="Harrison M."/>
            <person name="Strong C."/>
            <person name="Farmer C."/>
            <person name="Delahaunty K."/>
            <person name="Markovic C."/>
            <person name="Hall O."/>
            <person name="Minx P."/>
            <person name="Tomlinson C."/>
            <person name="Mitreva M."/>
            <person name="Hou S."/>
            <person name="Chen J."/>
            <person name="Wollam A."/>
            <person name="Pepin K.H."/>
            <person name="Johnson M."/>
            <person name="Bhonagiri V."/>
            <person name="Zhang X."/>
            <person name="Suruliraj S."/>
            <person name="Warren W."/>
            <person name="Chinwalla A."/>
            <person name="Mardis E.R."/>
            <person name="Wilson R.K."/>
        </authorList>
    </citation>
    <scope>NUCLEOTIDE SEQUENCE [LARGE SCALE GENOMIC DNA]</scope>
    <source>
        <strain evidence="7 8">YIT 11816</strain>
    </source>
</reference>
<organism evidence="7 8">
    <name type="scientific">Sutterella parvirubra YIT 11816</name>
    <dbReference type="NCBI Taxonomy" id="762967"/>
    <lineage>
        <taxon>Bacteria</taxon>
        <taxon>Pseudomonadati</taxon>
        <taxon>Pseudomonadota</taxon>
        <taxon>Betaproteobacteria</taxon>
        <taxon>Burkholderiales</taxon>
        <taxon>Sutterellaceae</taxon>
        <taxon>Sutterella</taxon>
    </lineage>
</organism>
<dbReference type="GO" id="GO:0003723">
    <property type="term" value="F:RNA binding"/>
    <property type="evidence" value="ECO:0007669"/>
    <property type="project" value="UniProtKB-KW"/>
</dbReference>
<protein>
    <submittedName>
        <fullName evidence="7">Transcription antitermination factor NusB</fullName>
    </submittedName>
</protein>
<dbReference type="PANTHER" id="PTHR11078">
    <property type="entry name" value="N UTILIZATION SUBSTANCE PROTEIN B-RELATED"/>
    <property type="match status" value="1"/>
</dbReference>
<keyword evidence="2" id="KW-0889">Transcription antitermination</keyword>
<feature type="domain" description="NusB/RsmB/TIM44" evidence="6">
    <location>
        <begin position="18"/>
        <end position="155"/>
    </location>
</feature>
<dbReference type="Pfam" id="PF01029">
    <property type="entry name" value="NusB"/>
    <property type="match status" value="1"/>
</dbReference>
<keyword evidence="4" id="KW-0805">Transcription regulation</keyword>
<dbReference type="PATRIC" id="fig|762967.3.peg.1603"/>
<keyword evidence="5" id="KW-0804">Transcription</keyword>
<evidence type="ECO:0000256" key="2">
    <source>
        <dbReference type="ARBA" id="ARBA00022814"/>
    </source>
</evidence>
<dbReference type="GO" id="GO:0005829">
    <property type="term" value="C:cytosol"/>
    <property type="evidence" value="ECO:0007669"/>
    <property type="project" value="TreeGrafter"/>
</dbReference>
<comment type="caution">
    <text evidence="7">The sequence shown here is derived from an EMBL/GenBank/DDBJ whole genome shotgun (WGS) entry which is preliminary data.</text>
</comment>
<dbReference type="GO" id="GO:0031564">
    <property type="term" value="P:transcription antitermination"/>
    <property type="evidence" value="ECO:0007669"/>
    <property type="project" value="UniProtKB-KW"/>
</dbReference>
<dbReference type="Proteomes" id="UP000004956">
    <property type="component" value="Unassembled WGS sequence"/>
</dbReference>
<dbReference type="SUPFAM" id="SSF48013">
    <property type="entry name" value="NusB-like"/>
    <property type="match status" value="1"/>
</dbReference>
<name>H3KGZ8_9BURK</name>
<dbReference type="RefSeq" id="WP_008543252.1">
    <property type="nucleotide sequence ID" value="NZ_JH605004.1"/>
</dbReference>
<accession>H3KGZ8</accession>
<gene>
    <name evidence="7" type="ORF">HMPREF9440_02037</name>
</gene>
<evidence type="ECO:0000256" key="5">
    <source>
        <dbReference type="ARBA" id="ARBA00023163"/>
    </source>
</evidence>
<dbReference type="EMBL" id="AFBQ01000304">
    <property type="protein sequence ID" value="EHY30604.1"/>
    <property type="molecule type" value="Genomic_DNA"/>
</dbReference>
<evidence type="ECO:0000256" key="4">
    <source>
        <dbReference type="ARBA" id="ARBA00023015"/>
    </source>
</evidence>